<dbReference type="RefSeq" id="WP_004899354.1">
    <property type="nucleotide sequence ID" value="NZ_BJJW01000008.1"/>
</dbReference>
<dbReference type="GO" id="GO:0010181">
    <property type="term" value="F:FMN binding"/>
    <property type="evidence" value="ECO:0007669"/>
    <property type="project" value="InterPro"/>
</dbReference>
<evidence type="ECO:0000313" key="2">
    <source>
        <dbReference type="Proteomes" id="UP000323274"/>
    </source>
</evidence>
<dbReference type="SUPFAM" id="SSF52218">
    <property type="entry name" value="Flavoproteins"/>
    <property type="match status" value="1"/>
</dbReference>
<dbReference type="AlphaFoldDB" id="A0A5A5U3B4"/>
<comment type="caution">
    <text evidence="1">The sequence shown here is derived from an EMBL/GenBank/DDBJ whole genome shotgun (WGS) entry which is preliminary data.</text>
</comment>
<dbReference type="PANTHER" id="PTHR37297:SF1">
    <property type="entry name" value="PROTEIN NRDI"/>
    <property type="match status" value="1"/>
</dbReference>
<dbReference type="InterPro" id="IPR004465">
    <property type="entry name" value="RNR_NrdI"/>
</dbReference>
<proteinExistence type="predicted"/>
<dbReference type="EMBL" id="BJJW01000008">
    <property type="protein sequence ID" value="GDZ84154.1"/>
    <property type="molecule type" value="Genomic_DNA"/>
</dbReference>
<gene>
    <name evidence="1" type="primary">nrdI</name>
    <name evidence="1" type="ORF">LCIT_13960</name>
</gene>
<reference evidence="1 2" key="1">
    <citation type="submission" date="2019-04" db="EMBL/GenBank/DDBJ databases">
        <title>A pseudo-fructophilic Leuconostoc citreum strain F192-5 isolated from peel of satsuma mandarin: the first report for isolation and characterization of strain-dependent fructophilic-like characteristics.</title>
        <authorList>
            <person name="Maeno S."/>
            <person name="Tanizawa Y."/>
            <person name="Kajikawa A."/>
            <person name="Kanesaki Y."/>
            <person name="Kubota E."/>
            <person name="Arita M."/>
            <person name="Leon D."/>
            <person name="Endo A."/>
        </authorList>
    </citation>
    <scope>NUCLEOTIDE SEQUENCE [LARGE SCALE GENOMIC DNA]</scope>
    <source>
        <strain evidence="1 2">F192-5</strain>
    </source>
</reference>
<accession>A0A5A5U3B4</accession>
<organism evidence="1 2">
    <name type="scientific">Leuconostoc citreum</name>
    <dbReference type="NCBI Taxonomy" id="33964"/>
    <lineage>
        <taxon>Bacteria</taxon>
        <taxon>Bacillati</taxon>
        <taxon>Bacillota</taxon>
        <taxon>Bacilli</taxon>
        <taxon>Lactobacillales</taxon>
        <taxon>Lactobacillaceae</taxon>
        <taxon>Leuconostoc</taxon>
    </lineage>
</organism>
<protein>
    <submittedName>
        <fullName evidence="1">Ribonucleotide reductase assembly protein NrdI</fullName>
    </submittedName>
</protein>
<dbReference type="GeneID" id="61101410"/>
<name>A0A5A5U3B4_LEUCI</name>
<dbReference type="PANTHER" id="PTHR37297">
    <property type="entry name" value="PROTEIN NRDI"/>
    <property type="match status" value="1"/>
</dbReference>
<dbReference type="Pfam" id="PF07972">
    <property type="entry name" value="Flavodoxin_NdrI"/>
    <property type="match status" value="1"/>
</dbReference>
<dbReference type="Gene3D" id="3.40.50.360">
    <property type="match status" value="1"/>
</dbReference>
<dbReference type="PIRSF" id="PIRSF005087">
    <property type="entry name" value="NrdI"/>
    <property type="match status" value="1"/>
</dbReference>
<sequence>MVKMTVLYASTEGNTKSFVEKLQRVAAQYGDKVDARMIGEETDYANETAPFIAIVPTYLTGGTGTGPEVTEIFTNALGEYIAFGNNRRYLRGIVGSGNRNFNVQFNLTGKRYAEQFDVPMLFAYELRGSKFDAEKVYNLMKPLFGE</sequence>
<dbReference type="InterPro" id="IPR029039">
    <property type="entry name" value="Flavoprotein-like_sf"/>
</dbReference>
<evidence type="ECO:0000313" key="1">
    <source>
        <dbReference type="EMBL" id="GDZ84154.1"/>
    </source>
</evidence>
<dbReference type="Proteomes" id="UP000323274">
    <property type="component" value="Unassembled WGS sequence"/>
</dbReference>